<dbReference type="InterPro" id="IPR044152">
    <property type="entry name" value="YqjM-like"/>
</dbReference>
<keyword evidence="4" id="KW-0521">NADP</keyword>
<keyword evidence="3" id="KW-0288">FMN</keyword>
<dbReference type="PANTHER" id="PTHR43303">
    <property type="entry name" value="NADPH DEHYDROGENASE C23G7.10C-RELATED"/>
    <property type="match status" value="1"/>
</dbReference>
<evidence type="ECO:0000313" key="8">
    <source>
        <dbReference type="Proteomes" id="UP000033774"/>
    </source>
</evidence>
<comment type="cofactor">
    <cofactor evidence="1">
        <name>FMN</name>
        <dbReference type="ChEBI" id="CHEBI:58210"/>
    </cofactor>
</comment>
<dbReference type="OrthoDB" id="9804454at2"/>
<evidence type="ECO:0000256" key="5">
    <source>
        <dbReference type="ARBA" id="ARBA00023002"/>
    </source>
</evidence>
<dbReference type="GO" id="GO:0050661">
    <property type="term" value="F:NADP binding"/>
    <property type="evidence" value="ECO:0007669"/>
    <property type="project" value="InterPro"/>
</dbReference>
<dbReference type="InterPro" id="IPR013785">
    <property type="entry name" value="Aldolase_TIM"/>
</dbReference>
<reference evidence="7 8" key="1">
    <citation type="submission" date="2015-03" db="EMBL/GenBank/DDBJ databases">
        <title>Draft genome sequence of Elstera litoralis.</title>
        <authorList>
            <person name="Rahalkar M.C."/>
            <person name="Dhakephalkar P.K."/>
            <person name="Pore S.D."/>
            <person name="Arora P."/>
            <person name="Kapse N.G."/>
            <person name="Pandit P.S."/>
        </authorList>
    </citation>
    <scope>NUCLEOTIDE SEQUENCE [LARGE SCALE GENOMIC DNA]</scope>
    <source>
        <strain evidence="7 8">Dia-1</strain>
    </source>
</reference>
<dbReference type="Pfam" id="PF00724">
    <property type="entry name" value="Oxidored_FMN"/>
    <property type="match status" value="1"/>
</dbReference>
<evidence type="ECO:0000256" key="3">
    <source>
        <dbReference type="ARBA" id="ARBA00022643"/>
    </source>
</evidence>
<gene>
    <name evidence="7" type="ORF">VZ95_17010</name>
</gene>
<dbReference type="Gene3D" id="3.20.20.70">
    <property type="entry name" value="Aldolase class I"/>
    <property type="match status" value="1"/>
</dbReference>
<keyword evidence="5" id="KW-0560">Oxidoreductase</keyword>
<dbReference type="EMBL" id="LAJY01000535">
    <property type="protein sequence ID" value="KJV08567.1"/>
    <property type="molecule type" value="Genomic_DNA"/>
</dbReference>
<sequence length="367" mass="38718">MVSHPAPLLFTPLALGPLTLSNRAIVAPMCQYSAVEGVAQPWHQQHLGGFAASNTGLIILEATGVTLEGRISAGCLALENDAQEAALRDLIAGIRTYSAVPLGIQLGHAGRKASCGVPWKGGMPISVRDGGWQTVAPTDEPFNLDAPKPHALTEAEIAGIVEAFVAAAKRADRAGFDLVELHGAHGYLIHQFLSPLVNKRTDRYGGSLENRLRFALEIAAAVRAVWPKSKSLGMRLSASDWVDGGWTPEETAILSQKLEALGLDFIHVSSGGAVRDARVPVTPGYQLDFAATVKQAVSIPVIGVGLIVTPAQAEQALQDGKADAIALARAFLDDPRWVWRAADAWGLTLPSPGNISGRRAKPGRAIG</sequence>
<name>A0A0F3IPN2_9PROT</name>
<feature type="domain" description="NADH:flavin oxidoreductase/NADH oxidase N-terminal" evidence="6">
    <location>
        <begin position="9"/>
        <end position="342"/>
    </location>
</feature>
<dbReference type="SUPFAM" id="SSF51395">
    <property type="entry name" value="FMN-linked oxidoreductases"/>
    <property type="match status" value="1"/>
</dbReference>
<keyword evidence="2" id="KW-0285">Flavoprotein</keyword>
<dbReference type="PANTHER" id="PTHR43303:SF4">
    <property type="entry name" value="NADPH DEHYDROGENASE C23G7.10C-RELATED"/>
    <property type="match status" value="1"/>
</dbReference>
<dbReference type="RefSeq" id="WP_045776915.1">
    <property type="nucleotide sequence ID" value="NZ_LAJY01000535.1"/>
</dbReference>
<evidence type="ECO:0000259" key="6">
    <source>
        <dbReference type="Pfam" id="PF00724"/>
    </source>
</evidence>
<evidence type="ECO:0000256" key="2">
    <source>
        <dbReference type="ARBA" id="ARBA00022630"/>
    </source>
</evidence>
<keyword evidence="8" id="KW-1185">Reference proteome</keyword>
<dbReference type="InterPro" id="IPR001155">
    <property type="entry name" value="OxRdtase_FMN_N"/>
</dbReference>
<dbReference type="Proteomes" id="UP000033774">
    <property type="component" value="Unassembled WGS sequence"/>
</dbReference>
<evidence type="ECO:0000256" key="4">
    <source>
        <dbReference type="ARBA" id="ARBA00022857"/>
    </source>
</evidence>
<dbReference type="AlphaFoldDB" id="A0A0F3IPN2"/>
<protein>
    <submittedName>
        <fullName evidence="7">Oxidoreductase</fullName>
    </submittedName>
</protein>
<dbReference type="GO" id="GO:0003959">
    <property type="term" value="F:NADPH dehydrogenase activity"/>
    <property type="evidence" value="ECO:0007669"/>
    <property type="project" value="InterPro"/>
</dbReference>
<proteinExistence type="predicted"/>
<comment type="caution">
    <text evidence="7">The sequence shown here is derived from an EMBL/GenBank/DDBJ whole genome shotgun (WGS) entry which is preliminary data.</text>
</comment>
<evidence type="ECO:0000256" key="1">
    <source>
        <dbReference type="ARBA" id="ARBA00001917"/>
    </source>
</evidence>
<dbReference type="GO" id="GO:0010181">
    <property type="term" value="F:FMN binding"/>
    <property type="evidence" value="ECO:0007669"/>
    <property type="project" value="InterPro"/>
</dbReference>
<evidence type="ECO:0000313" key="7">
    <source>
        <dbReference type="EMBL" id="KJV08567.1"/>
    </source>
</evidence>
<organism evidence="7 8">
    <name type="scientific">Elstera litoralis</name>
    <dbReference type="NCBI Taxonomy" id="552518"/>
    <lineage>
        <taxon>Bacteria</taxon>
        <taxon>Pseudomonadati</taxon>
        <taxon>Pseudomonadota</taxon>
        <taxon>Alphaproteobacteria</taxon>
        <taxon>Rhodospirillales</taxon>
        <taxon>Rhodospirillaceae</taxon>
        <taxon>Elstera</taxon>
    </lineage>
</organism>
<accession>A0A0F3IPN2</accession>
<dbReference type="CDD" id="cd02932">
    <property type="entry name" value="OYE_YqiM_FMN"/>
    <property type="match status" value="1"/>
</dbReference>